<accession>A0A485P7U1</accession>
<evidence type="ECO:0000256" key="7">
    <source>
        <dbReference type="SAM" id="Phobius"/>
    </source>
</evidence>
<feature type="domain" description="SPATA31-like" evidence="8">
    <location>
        <begin position="40"/>
        <end position="125"/>
    </location>
</feature>
<keyword evidence="4 7" id="KW-0472">Membrane</keyword>
<evidence type="ECO:0000256" key="2">
    <source>
        <dbReference type="ARBA" id="ARBA00022692"/>
    </source>
</evidence>
<keyword evidence="10" id="KW-1185">Reference proteome</keyword>
<comment type="similarity">
    <text evidence="5">Belongs to the SPATA31 family.</text>
</comment>
<feature type="transmembrane region" description="Helical" evidence="7">
    <location>
        <begin position="6"/>
        <end position="30"/>
    </location>
</feature>
<dbReference type="AlphaFoldDB" id="A0A485P7U1"/>
<evidence type="ECO:0000256" key="1">
    <source>
        <dbReference type="ARBA" id="ARBA00004167"/>
    </source>
</evidence>
<gene>
    <name evidence="9" type="ORF">LYPA_23C000843</name>
</gene>
<reference evidence="9 10" key="1">
    <citation type="submission" date="2019-01" db="EMBL/GenBank/DDBJ databases">
        <authorList>
            <person name="Alioto T."/>
            <person name="Alioto T."/>
        </authorList>
    </citation>
    <scope>NUCLEOTIDE SEQUENCE [LARGE SCALE GENOMIC DNA]</scope>
</reference>
<evidence type="ECO:0000313" key="10">
    <source>
        <dbReference type="Proteomes" id="UP000386466"/>
    </source>
</evidence>
<evidence type="ECO:0000259" key="8">
    <source>
        <dbReference type="Pfam" id="PF15371"/>
    </source>
</evidence>
<proteinExistence type="inferred from homology"/>
<dbReference type="EMBL" id="CAAGRJ010028061">
    <property type="protein sequence ID" value="VFV39896.1"/>
    <property type="molecule type" value="Genomic_DNA"/>
</dbReference>
<sequence>MAEIQFNLLGISIPVFLCGVGVLLLVLCYVKKNPCFGQCQERRKSWTLKGWKTCQSEAEEARKVISLLQSPLCQHHDTMHFRQLLCPDPFCEVCNSTTAEVNRLLFLEVLEDATLSVIPLAATAPVTDSSFSPSPAFTAVPPGDLKPAPLPEPSPPPLLFLT</sequence>
<protein>
    <recommendedName>
        <fullName evidence="8">SPATA31-like domain-containing protein</fullName>
    </recommendedName>
</protein>
<evidence type="ECO:0000313" key="9">
    <source>
        <dbReference type="EMBL" id="VFV39896.1"/>
    </source>
</evidence>
<dbReference type="Pfam" id="PF15371">
    <property type="entry name" value="DUF4599"/>
    <property type="match status" value="1"/>
</dbReference>
<comment type="subcellular location">
    <subcellularLocation>
        <location evidence="1">Membrane</location>
        <topology evidence="1">Single-pass membrane protein</topology>
    </subcellularLocation>
</comment>
<feature type="compositionally biased region" description="Pro residues" evidence="6">
    <location>
        <begin position="148"/>
        <end position="162"/>
    </location>
</feature>
<evidence type="ECO:0000256" key="3">
    <source>
        <dbReference type="ARBA" id="ARBA00022989"/>
    </source>
</evidence>
<dbReference type="PANTHER" id="PTHR21859">
    <property type="entry name" value="ACROSOME-SPECIFIC PROTEIN"/>
    <property type="match status" value="1"/>
</dbReference>
<evidence type="ECO:0000256" key="5">
    <source>
        <dbReference type="ARBA" id="ARBA00035009"/>
    </source>
</evidence>
<organism evidence="9 10">
    <name type="scientific">Lynx pardinus</name>
    <name type="common">Iberian lynx</name>
    <name type="synonym">Felis pardina</name>
    <dbReference type="NCBI Taxonomy" id="191816"/>
    <lineage>
        <taxon>Eukaryota</taxon>
        <taxon>Metazoa</taxon>
        <taxon>Chordata</taxon>
        <taxon>Craniata</taxon>
        <taxon>Vertebrata</taxon>
        <taxon>Euteleostomi</taxon>
        <taxon>Mammalia</taxon>
        <taxon>Eutheria</taxon>
        <taxon>Laurasiatheria</taxon>
        <taxon>Carnivora</taxon>
        <taxon>Feliformia</taxon>
        <taxon>Felidae</taxon>
        <taxon>Felinae</taxon>
        <taxon>Lynx</taxon>
    </lineage>
</organism>
<evidence type="ECO:0000256" key="6">
    <source>
        <dbReference type="SAM" id="MobiDB-lite"/>
    </source>
</evidence>
<dbReference type="Proteomes" id="UP000386466">
    <property type="component" value="Unassembled WGS sequence"/>
</dbReference>
<keyword evidence="3 7" id="KW-1133">Transmembrane helix</keyword>
<name>A0A485P7U1_LYNPA</name>
<keyword evidence="2 7" id="KW-0812">Transmembrane</keyword>
<evidence type="ECO:0000256" key="4">
    <source>
        <dbReference type="ARBA" id="ARBA00023136"/>
    </source>
</evidence>
<dbReference type="GO" id="GO:0016020">
    <property type="term" value="C:membrane"/>
    <property type="evidence" value="ECO:0007669"/>
    <property type="project" value="UniProtKB-SubCell"/>
</dbReference>
<feature type="region of interest" description="Disordered" evidence="6">
    <location>
        <begin position="142"/>
        <end position="162"/>
    </location>
</feature>
<dbReference type="PANTHER" id="PTHR21859:SF51">
    <property type="entry name" value="RIKEN CDNA 1700014D04 GENE"/>
    <property type="match status" value="1"/>
</dbReference>
<dbReference type="InterPro" id="IPR027970">
    <property type="entry name" value="SPATA31-like"/>
</dbReference>